<reference evidence="1" key="1">
    <citation type="submission" date="2023-06" db="EMBL/GenBank/DDBJ databases">
        <title>Genome-scale phylogeny and comparative genomics of the fungal order Sordariales.</title>
        <authorList>
            <consortium name="Lawrence Berkeley National Laboratory"/>
            <person name="Hensen N."/>
            <person name="Bonometti L."/>
            <person name="Westerberg I."/>
            <person name="Brannstrom I.O."/>
            <person name="Guillou S."/>
            <person name="Cros-Aarteil S."/>
            <person name="Calhoun S."/>
            <person name="Haridas S."/>
            <person name="Kuo A."/>
            <person name="Mondo S."/>
            <person name="Pangilinan J."/>
            <person name="Riley R."/>
            <person name="LaButti K."/>
            <person name="Andreopoulos B."/>
            <person name="Lipzen A."/>
            <person name="Chen C."/>
            <person name="Yanf M."/>
            <person name="Daum C."/>
            <person name="Ng V."/>
            <person name="Clum A."/>
            <person name="Steindorff A."/>
            <person name="Ohm R."/>
            <person name="Martin F."/>
            <person name="Silar P."/>
            <person name="Natvig D."/>
            <person name="Lalanne C."/>
            <person name="Gautier V."/>
            <person name="Ament-velasquez S.L."/>
            <person name="Kruys A."/>
            <person name="Hutchinson M.I."/>
            <person name="Powell A.J."/>
            <person name="Barry K."/>
            <person name="Miller A.N."/>
            <person name="Grigoriev I.V."/>
            <person name="Debuchy R."/>
            <person name="Gladieux P."/>
            <person name="Thoren M.H."/>
            <person name="Johannesson H."/>
        </authorList>
    </citation>
    <scope>NUCLEOTIDE SEQUENCE</scope>
    <source>
        <strain evidence="1">SMH3187-1</strain>
    </source>
</reference>
<dbReference type="Proteomes" id="UP001172155">
    <property type="component" value="Unassembled WGS sequence"/>
</dbReference>
<proteinExistence type="predicted"/>
<dbReference type="EMBL" id="JAUKUD010000004">
    <property type="protein sequence ID" value="KAK0745760.1"/>
    <property type="molecule type" value="Genomic_DNA"/>
</dbReference>
<evidence type="ECO:0000313" key="2">
    <source>
        <dbReference type="Proteomes" id="UP001172155"/>
    </source>
</evidence>
<evidence type="ECO:0000313" key="1">
    <source>
        <dbReference type="EMBL" id="KAK0745760.1"/>
    </source>
</evidence>
<gene>
    <name evidence="1" type="ORF">B0T18DRAFT_410106</name>
</gene>
<comment type="caution">
    <text evidence="1">The sequence shown here is derived from an EMBL/GenBank/DDBJ whole genome shotgun (WGS) entry which is preliminary data.</text>
</comment>
<protein>
    <submittedName>
        <fullName evidence="1">Uncharacterized protein</fullName>
    </submittedName>
</protein>
<accession>A0AA40EUJ5</accession>
<organism evidence="1 2">
    <name type="scientific">Schizothecium vesticola</name>
    <dbReference type="NCBI Taxonomy" id="314040"/>
    <lineage>
        <taxon>Eukaryota</taxon>
        <taxon>Fungi</taxon>
        <taxon>Dikarya</taxon>
        <taxon>Ascomycota</taxon>
        <taxon>Pezizomycotina</taxon>
        <taxon>Sordariomycetes</taxon>
        <taxon>Sordariomycetidae</taxon>
        <taxon>Sordariales</taxon>
        <taxon>Schizotheciaceae</taxon>
        <taxon>Schizothecium</taxon>
    </lineage>
</organism>
<keyword evidence="2" id="KW-1185">Reference proteome</keyword>
<name>A0AA40EUJ5_9PEZI</name>
<dbReference type="AlphaFoldDB" id="A0AA40EUJ5"/>
<sequence length="278" mass="31164">MDRPPRQRPLIIKLPPDLARHRRMPSVTGEFLRRETEDEHGALNVEIPRHAVSERHWALPTTLKLTYGRFARVISQGISRSRFPVRGCCLLRLLWVHCLELSDVSHHVGTVLVPQETTAAFACVLAVLIGAVVALFHSRETPETRFEYREKFRFTTAYDPLGNEDYGLVDPDHPEYINIRLLGLDPRLPGLCVRASLHRVSLGDGRPAYEYTWGKDTTQNKSLIVDGKAFPCTKATYSVLKHATKWWRSAWVCADAAADEPDGASLAGAVDGRATGVF</sequence>